<gene>
    <name evidence="1" type="ORF">IPK02_03930</name>
</gene>
<dbReference type="Proteomes" id="UP000706151">
    <property type="component" value="Unassembled WGS sequence"/>
</dbReference>
<dbReference type="EMBL" id="JADJOT010000003">
    <property type="protein sequence ID" value="MBK7953187.1"/>
    <property type="molecule type" value="Genomic_DNA"/>
</dbReference>
<dbReference type="AlphaFoldDB" id="A0A935W2M7"/>
<protein>
    <submittedName>
        <fullName evidence="1">Uncharacterized protein</fullName>
    </submittedName>
</protein>
<proteinExistence type="predicted"/>
<evidence type="ECO:0000313" key="1">
    <source>
        <dbReference type="EMBL" id="MBK7953187.1"/>
    </source>
</evidence>
<evidence type="ECO:0000313" key="2">
    <source>
        <dbReference type="Proteomes" id="UP000706151"/>
    </source>
</evidence>
<sequence length="120" mass="13646">MLDIYGRHQHGLDIEVIRQFADRVNERDEAGSLHPRAPISAVPRRFFREQENSTDPAVVNDLKCHIVEFLAANRNTIHAQRILIDFHVSPASVPPRYVDAAEEVVRLHGEASIQEVVIFT</sequence>
<organism evidence="1 2">
    <name type="scientific">Candidatus Accumulibacter affinis</name>
    <dbReference type="NCBI Taxonomy" id="2954384"/>
    <lineage>
        <taxon>Bacteria</taxon>
        <taxon>Pseudomonadati</taxon>
        <taxon>Pseudomonadota</taxon>
        <taxon>Betaproteobacteria</taxon>
        <taxon>Candidatus Accumulibacter</taxon>
    </lineage>
</organism>
<comment type="caution">
    <text evidence="1">The sequence shown here is derived from an EMBL/GenBank/DDBJ whole genome shotgun (WGS) entry which is preliminary data.</text>
</comment>
<accession>A0A935W2M7</accession>
<name>A0A935W2M7_9PROT</name>
<reference evidence="1 2" key="1">
    <citation type="submission" date="2020-10" db="EMBL/GenBank/DDBJ databases">
        <title>Connecting structure to function with the recovery of over 1000 high-quality activated sludge metagenome-assembled genomes encoding full-length rRNA genes using long-read sequencing.</title>
        <authorList>
            <person name="Singleton C.M."/>
            <person name="Petriglieri F."/>
            <person name="Kristensen J.M."/>
            <person name="Kirkegaard R.H."/>
            <person name="Michaelsen T.Y."/>
            <person name="Andersen M.H."/>
            <person name="Karst S.M."/>
            <person name="Dueholm M.S."/>
            <person name="Nielsen P.H."/>
            <person name="Albertsen M."/>
        </authorList>
    </citation>
    <scope>NUCLEOTIDE SEQUENCE [LARGE SCALE GENOMIC DNA]</scope>
    <source>
        <strain evidence="1">Fred_18-Q3-R57-64_BAT3C.720</strain>
    </source>
</reference>